<evidence type="ECO:0000313" key="3">
    <source>
        <dbReference type="EMBL" id="UYQ93650.1"/>
    </source>
</evidence>
<dbReference type="Gene3D" id="3.40.50.2000">
    <property type="entry name" value="Glycogen Phosphorylase B"/>
    <property type="match status" value="2"/>
</dbReference>
<organism evidence="3 4">
    <name type="scientific">Chitinophaga horti</name>
    <dbReference type="NCBI Taxonomy" id="2920382"/>
    <lineage>
        <taxon>Bacteria</taxon>
        <taxon>Pseudomonadati</taxon>
        <taxon>Bacteroidota</taxon>
        <taxon>Chitinophagia</taxon>
        <taxon>Chitinophagales</taxon>
        <taxon>Chitinophagaceae</taxon>
        <taxon>Chitinophaga</taxon>
    </lineage>
</organism>
<dbReference type="PANTHER" id="PTHR46401">
    <property type="entry name" value="GLYCOSYLTRANSFERASE WBBK-RELATED"/>
    <property type="match status" value="1"/>
</dbReference>
<name>A0ABY6J1W4_9BACT</name>
<dbReference type="GO" id="GO:0016757">
    <property type="term" value="F:glycosyltransferase activity"/>
    <property type="evidence" value="ECO:0007669"/>
    <property type="project" value="UniProtKB-KW"/>
</dbReference>
<dbReference type="Pfam" id="PF00534">
    <property type="entry name" value="Glycos_transf_1"/>
    <property type="match status" value="1"/>
</dbReference>
<feature type="domain" description="Glycosyl transferase family 1" evidence="2">
    <location>
        <begin position="156"/>
        <end position="319"/>
    </location>
</feature>
<dbReference type="EMBL" id="CP107006">
    <property type="protein sequence ID" value="UYQ93650.1"/>
    <property type="molecule type" value="Genomic_DNA"/>
</dbReference>
<keyword evidence="1 3" id="KW-0808">Transferase</keyword>
<keyword evidence="4" id="KW-1185">Reference proteome</keyword>
<dbReference type="Proteomes" id="UP001162741">
    <property type="component" value="Chromosome"/>
</dbReference>
<dbReference type="SUPFAM" id="SSF53756">
    <property type="entry name" value="UDP-Glycosyltransferase/glycogen phosphorylase"/>
    <property type="match status" value="1"/>
</dbReference>
<dbReference type="EC" id="2.4.-.-" evidence="3"/>
<dbReference type="InterPro" id="IPR001296">
    <property type="entry name" value="Glyco_trans_1"/>
</dbReference>
<evidence type="ECO:0000256" key="1">
    <source>
        <dbReference type="ARBA" id="ARBA00022679"/>
    </source>
</evidence>
<keyword evidence="3" id="KW-0328">Glycosyltransferase</keyword>
<dbReference type="RefSeq" id="WP_264281689.1">
    <property type="nucleotide sequence ID" value="NZ_CP107006.1"/>
</dbReference>
<proteinExistence type="predicted"/>
<accession>A0ABY6J1W4</accession>
<sequence>MKILFAGKFDRAYNRTQVLLDGLHTIPGVEVSFYNYKEESFRIGKLKKAIKAADVVFLPSFTHANVALIKLLTRKPVIFDPLISRYLTKVFDYKQVSRYSIRAYKNYLKDRISMKMADLVVCDTESHRQYFHEAIGIPLEKMKVLEVGVNTDEFRPQPVQKTGDQFVAGFYGGFIPLQGATNIVKAAALLKEVQFHLIGTGFEFEKIKKLIADEQLDNVKLMGWVKYDELSAAINQFDICMGIFGDTHKADLVVPNKVYHYAAIRKAIISKDTPAIRHLFTDHKNILLTGTNAQDIAAAVLRLKNDTAFREKIAENGYQVITTNYNHRIIAQKLVDMAAELLASPRFAGA</sequence>
<gene>
    <name evidence="3" type="ORF">MKQ68_00860</name>
</gene>
<reference evidence="3" key="1">
    <citation type="submission" date="2022-10" db="EMBL/GenBank/DDBJ databases">
        <title>Chitinophaga sp. nov., isolated from soil.</title>
        <authorList>
            <person name="Jeon C.O."/>
        </authorList>
    </citation>
    <scope>NUCLEOTIDE SEQUENCE</scope>
    <source>
        <strain evidence="3">R8</strain>
    </source>
</reference>
<dbReference type="PANTHER" id="PTHR46401:SF2">
    <property type="entry name" value="GLYCOSYLTRANSFERASE WBBK-RELATED"/>
    <property type="match status" value="1"/>
</dbReference>
<protein>
    <submittedName>
        <fullName evidence="3">Glycosyltransferase</fullName>
        <ecNumber evidence="3">2.4.-.-</ecNumber>
    </submittedName>
</protein>
<evidence type="ECO:0000313" key="4">
    <source>
        <dbReference type="Proteomes" id="UP001162741"/>
    </source>
</evidence>
<evidence type="ECO:0000259" key="2">
    <source>
        <dbReference type="Pfam" id="PF00534"/>
    </source>
</evidence>